<dbReference type="OrthoDB" id="1822909at2"/>
<evidence type="ECO:0008006" key="5">
    <source>
        <dbReference type="Google" id="ProtNLM"/>
    </source>
</evidence>
<dbReference type="Proteomes" id="UP000021369">
    <property type="component" value="Unassembled WGS sequence"/>
</dbReference>
<dbReference type="PATRIC" id="fig|1341156.4.peg.1843"/>
<sequence length="69" mass="7286">MRKRLISLLCCTMMLCSAAVPVQADTNTSDAGEKTVINENTNPNTGTVTLGTVSVALAGCVVLVFKKRK</sequence>
<comment type="caution">
    <text evidence="3">The sequence shown here is derived from an EMBL/GenBank/DDBJ whole genome shotgun (WGS) entry which is preliminary data.</text>
</comment>
<name>A0A011WT28_RUMAL</name>
<evidence type="ECO:0000313" key="4">
    <source>
        <dbReference type="Proteomes" id="UP000021369"/>
    </source>
</evidence>
<feature type="signal peptide" evidence="2">
    <location>
        <begin position="1"/>
        <end position="24"/>
    </location>
</feature>
<organism evidence="3 4">
    <name type="scientific">Ruminococcus albus SY3</name>
    <dbReference type="NCBI Taxonomy" id="1341156"/>
    <lineage>
        <taxon>Bacteria</taxon>
        <taxon>Bacillati</taxon>
        <taxon>Bacillota</taxon>
        <taxon>Clostridia</taxon>
        <taxon>Eubacteriales</taxon>
        <taxon>Oscillospiraceae</taxon>
        <taxon>Ruminococcus</taxon>
    </lineage>
</organism>
<keyword evidence="1" id="KW-0812">Transmembrane</keyword>
<feature type="transmembrane region" description="Helical" evidence="1">
    <location>
        <begin position="48"/>
        <end position="65"/>
    </location>
</feature>
<evidence type="ECO:0000256" key="1">
    <source>
        <dbReference type="SAM" id="Phobius"/>
    </source>
</evidence>
<reference evidence="3 4" key="1">
    <citation type="submission" date="2013-06" db="EMBL/GenBank/DDBJ databases">
        <title>Rumen cellulosomics: divergent fiber-degrading strategies revealed by comparative genome-wide analysis of six Ruminococcal strains.</title>
        <authorList>
            <person name="Dassa B."/>
            <person name="Borovok I."/>
            <person name="Lamed R."/>
            <person name="Flint H."/>
            <person name="Yeoman C.J."/>
            <person name="White B."/>
            <person name="Bayer E.A."/>
        </authorList>
    </citation>
    <scope>NUCLEOTIDE SEQUENCE [LARGE SCALE GENOMIC DNA]</scope>
    <source>
        <strain evidence="3 4">SY3</strain>
    </source>
</reference>
<evidence type="ECO:0000256" key="2">
    <source>
        <dbReference type="SAM" id="SignalP"/>
    </source>
</evidence>
<proteinExistence type="predicted"/>
<evidence type="ECO:0000313" key="3">
    <source>
        <dbReference type="EMBL" id="EXM40170.1"/>
    </source>
</evidence>
<dbReference type="NCBIfam" id="NF033846">
    <property type="entry name" value="Rumino_NPXTG"/>
    <property type="match status" value="1"/>
</dbReference>
<protein>
    <recommendedName>
        <fullName evidence="5">Gram-positive cocci surface proteins LPxTG domain-containing protein</fullName>
    </recommendedName>
</protein>
<keyword evidence="2" id="KW-0732">Signal</keyword>
<feature type="chain" id="PRO_5001464448" description="Gram-positive cocci surface proteins LPxTG domain-containing protein" evidence="2">
    <location>
        <begin position="25"/>
        <end position="69"/>
    </location>
</feature>
<dbReference type="EMBL" id="JEOB01000002">
    <property type="protein sequence ID" value="EXM40170.1"/>
    <property type="molecule type" value="Genomic_DNA"/>
</dbReference>
<gene>
    <name evidence="3" type="ORF">RASY3_07145</name>
</gene>
<keyword evidence="1" id="KW-0472">Membrane</keyword>
<dbReference type="AlphaFoldDB" id="A0A011WT28"/>
<keyword evidence="4" id="KW-1185">Reference proteome</keyword>
<accession>A0A011WT28</accession>
<dbReference type="RefSeq" id="WP_037286431.1">
    <property type="nucleotide sequence ID" value="NZ_JEOB01000002.1"/>
</dbReference>
<keyword evidence="1" id="KW-1133">Transmembrane helix</keyword>